<evidence type="ECO:0000256" key="1">
    <source>
        <dbReference type="SAM" id="Phobius"/>
    </source>
</evidence>
<dbReference type="AlphaFoldDB" id="A0A3P8FAW3"/>
<protein>
    <submittedName>
        <fullName evidence="2">Uncharacterized protein</fullName>
    </submittedName>
</protein>
<dbReference type="EMBL" id="UZAI01017007">
    <property type="protein sequence ID" value="VDP19283.1"/>
    <property type="molecule type" value="Genomic_DNA"/>
</dbReference>
<feature type="transmembrane region" description="Helical" evidence="1">
    <location>
        <begin position="54"/>
        <end position="75"/>
    </location>
</feature>
<gene>
    <name evidence="2" type="ORF">SMRZ_LOCUS15840</name>
</gene>
<evidence type="ECO:0000313" key="3">
    <source>
        <dbReference type="Proteomes" id="UP000277204"/>
    </source>
</evidence>
<keyword evidence="1" id="KW-1133">Transmembrane helix</keyword>
<keyword evidence="1" id="KW-0472">Membrane</keyword>
<proteinExistence type="predicted"/>
<reference evidence="2 3" key="1">
    <citation type="submission" date="2018-11" db="EMBL/GenBank/DDBJ databases">
        <authorList>
            <consortium name="Pathogen Informatics"/>
        </authorList>
    </citation>
    <scope>NUCLEOTIDE SEQUENCE [LARGE SCALE GENOMIC DNA]</scope>
    <source>
        <strain evidence="2 3">Zambia</strain>
    </source>
</reference>
<name>A0A3P8FAW3_9TREM</name>
<sequence>MIYNIFKILPPMSTIPIQLIITIPTIIAVINKLFACSSLFQSKSTNVLIAEVQIIRLILFGLIFLCSEVIIPSLFEEMFSSFIGTDITGKKWQIC</sequence>
<evidence type="ECO:0000313" key="2">
    <source>
        <dbReference type="EMBL" id="VDP19283.1"/>
    </source>
</evidence>
<accession>A0A3P8FAW3</accession>
<dbReference type="Proteomes" id="UP000277204">
    <property type="component" value="Unassembled WGS sequence"/>
</dbReference>
<keyword evidence="1" id="KW-0812">Transmembrane</keyword>
<feature type="transmembrane region" description="Helical" evidence="1">
    <location>
        <begin position="15"/>
        <end position="34"/>
    </location>
</feature>
<organism evidence="2 3">
    <name type="scientific">Schistosoma margrebowiei</name>
    <dbReference type="NCBI Taxonomy" id="48269"/>
    <lineage>
        <taxon>Eukaryota</taxon>
        <taxon>Metazoa</taxon>
        <taxon>Spiralia</taxon>
        <taxon>Lophotrochozoa</taxon>
        <taxon>Platyhelminthes</taxon>
        <taxon>Trematoda</taxon>
        <taxon>Digenea</taxon>
        <taxon>Strigeidida</taxon>
        <taxon>Schistosomatoidea</taxon>
        <taxon>Schistosomatidae</taxon>
        <taxon>Schistosoma</taxon>
    </lineage>
</organism>
<keyword evidence="3" id="KW-1185">Reference proteome</keyword>